<evidence type="ECO:0000313" key="2">
    <source>
        <dbReference type="EMBL" id="GIJ51889.1"/>
    </source>
</evidence>
<gene>
    <name evidence="2" type="ORF">Val02_87750</name>
</gene>
<keyword evidence="3" id="KW-1185">Reference proteome</keyword>
<keyword evidence="1" id="KW-0472">Membrane</keyword>
<comment type="caution">
    <text evidence="2">The sequence shown here is derived from an EMBL/GenBank/DDBJ whole genome shotgun (WGS) entry which is preliminary data.</text>
</comment>
<dbReference type="AlphaFoldDB" id="A0A8J3YU11"/>
<dbReference type="RefSeq" id="WP_203905286.1">
    <property type="nucleotide sequence ID" value="NZ_BOPF01000057.1"/>
</dbReference>
<protein>
    <recommendedName>
        <fullName evidence="4">Amidotransferase</fullName>
    </recommendedName>
</protein>
<proteinExistence type="predicted"/>
<feature type="transmembrane region" description="Helical" evidence="1">
    <location>
        <begin position="31"/>
        <end position="52"/>
    </location>
</feature>
<evidence type="ECO:0000256" key="1">
    <source>
        <dbReference type="SAM" id="Phobius"/>
    </source>
</evidence>
<sequence>MSVFPIVLFGLAGVLLGGAWSLKRQGAPITASALLGVLAVMAAAAGVLRLSLGGE</sequence>
<dbReference type="EMBL" id="BOPF01000057">
    <property type="protein sequence ID" value="GIJ51889.1"/>
    <property type="molecule type" value="Genomic_DNA"/>
</dbReference>
<keyword evidence="1" id="KW-0812">Transmembrane</keyword>
<accession>A0A8J3YU11</accession>
<name>A0A8J3YU11_9ACTN</name>
<dbReference type="Proteomes" id="UP000619260">
    <property type="component" value="Unassembled WGS sequence"/>
</dbReference>
<evidence type="ECO:0008006" key="4">
    <source>
        <dbReference type="Google" id="ProtNLM"/>
    </source>
</evidence>
<organism evidence="2 3">
    <name type="scientific">Virgisporangium aliadipatigenens</name>
    <dbReference type="NCBI Taxonomy" id="741659"/>
    <lineage>
        <taxon>Bacteria</taxon>
        <taxon>Bacillati</taxon>
        <taxon>Actinomycetota</taxon>
        <taxon>Actinomycetes</taxon>
        <taxon>Micromonosporales</taxon>
        <taxon>Micromonosporaceae</taxon>
        <taxon>Virgisporangium</taxon>
    </lineage>
</organism>
<evidence type="ECO:0000313" key="3">
    <source>
        <dbReference type="Proteomes" id="UP000619260"/>
    </source>
</evidence>
<keyword evidence="1" id="KW-1133">Transmembrane helix</keyword>
<reference evidence="2" key="1">
    <citation type="submission" date="2021-01" db="EMBL/GenBank/DDBJ databases">
        <title>Whole genome shotgun sequence of Virgisporangium aliadipatigenens NBRC 105644.</title>
        <authorList>
            <person name="Komaki H."/>
            <person name="Tamura T."/>
        </authorList>
    </citation>
    <scope>NUCLEOTIDE SEQUENCE</scope>
    <source>
        <strain evidence="2">NBRC 105644</strain>
    </source>
</reference>